<sequence length="166" mass="18075">MPDDTNKHRSASDEEIEREISQARSFTPTEAIARMAGPGAMKGASPVSPVLQAETEIGTWLRSNLPDPDGALQASLHRRLRGSEELLAHLDAPLEALAEHCERTLSSDYVLAELVREADVEWGRRMGEPPHFARTGGTDPGDPYTIETVRGALSKMMTELAESAGR</sequence>
<gene>
    <name evidence="2" type="ORF">LZ519_03445</name>
</gene>
<dbReference type="EMBL" id="JAMGBC010000001">
    <property type="protein sequence ID" value="MCL6678372.1"/>
    <property type="molecule type" value="Genomic_DNA"/>
</dbReference>
<feature type="compositionally biased region" description="Basic and acidic residues" evidence="1">
    <location>
        <begin position="1"/>
        <end position="12"/>
    </location>
</feature>
<organism evidence="2 3">
    <name type="scientific">Sphingomonas anseongensis</name>
    <dbReference type="NCBI Taxonomy" id="2908207"/>
    <lineage>
        <taxon>Bacteria</taxon>
        <taxon>Pseudomonadati</taxon>
        <taxon>Pseudomonadota</taxon>
        <taxon>Alphaproteobacteria</taxon>
        <taxon>Sphingomonadales</taxon>
        <taxon>Sphingomonadaceae</taxon>
        <taxon>Sphingomonas</taxon>
    </lineage>
</organism>
<evidence type="ECO:0000313" key="2">
    <source>
        <dbReference type="EMBL" id="MCL6678372.1"/>
    </source>
</evidence>
<keyword evidence="3" id="KW-1185">Reference proteome</keyword>
<reference evidence="2" key="1">
    <citation type="submission" date="2022-05" db="EMBL/GenBank/DDBJ databases">
        <authorList>
            <person name="Jo J.-H."/>
            <person name="Im W.-T."/>
        </authorList>
    </citation>
    <scope>NUCLEOTIDE SEQUENCE</scope>
    <source>
        <strain evidence="2">RG327</strain>
    </source>
</reference>
<protein>
    <submittedName>
        <fullName evidence="2">Uncharacterized protein</fullName>
    </submittedName>
</protein>
<accession>A0ABT0RDN9</accession>
<feature type="region of interest" description="Disordered" evidence="1">
    <location>
        <begin position="1"/>
        <end position="49"/>
    </location>
</feature>
<dbReference type="RefSeq" id="WP_249867329.1">
    <property type="nucleotide sequence ID" value="NZ_JAMGBC010000001.1"/>
</dbReference>
<comment type="caution">
    <text evidence="2">The sequence shown here is derived from an EMBL/GenBank/DDBJ whole genome shotgun (WGS) entry which is preliminary data.</text>
</comment>
<proteinExistence type="predicted"/>
<evidence type="ECO:0000256" key="1">
    <source>
        <dbReference type="SAM" id="MobiDB-lite"/>
    </source>
</evidence>
<name>A0ABT0RDN9_9SPHN</name>
<dbReference type="Proteomes" id="UP001165343">
    <property type="component" value="Unassembled WGS sequence"/>
</dbReference>
<evidence type="ECO:0000313" key="3">
    <source>
        <dbReference type="Proteomes" id="UP001165343"/>
    </source>
</evidence>